<evidence type="ECO:0000256" key="2">
    <source>
        <dbReference type="ARBA" id="ARBA00022898"/>
    </source>
</evidence>
<evidence type="ECO:0000256" key="1">
    <source>
        <dbReference type="ARBA" id="ARBA00007441"/>
    </source>
</evidence>
<dbReference type="InterPro" id="IPR050478">
    <property type="entry name" value="Ethylene_sulfur-biosynth"/>
</dbReference>
<dbReference type="InterPro" id="IPR004838">
    <property type="entry name" value="NHTrfase_class1_PyrdxlP-BS"/>
</dbReference>
<dbReference type="InterPro" id="IPR015421">
    <property type="entry name" value="PyrdxlP-dep_Trfase_major"/>
</dbReference>
<protein>
    <submittedName>
        <fullName evidence="4">1-aminocyclopropane-1-carboxylate synthase-like protein 1</fullName>
    </submittedName>
</protein>
<comment type="similarity">
    <text evidence="1">Belongs to the class-I pyridoxal-phosphate-dependent aminotransferase family.</text>
</comment>
<dbReference type="InterPro" id="IPR004839">
    <property type="entry name" value="Aminotransferase_I/II_large"/>
</dbReference>
<evidence type="ECO:0000313" key="4">
    <source>
        <dbReference type="EMBL" id="KND90080.1"/>
    </source>
</evidence>
<proteinExistence type="inferred from homology"/>
<accession>A0A0L0N8G8</accession>
<dbReference type="Pfam" id="PF00155">
    <property type="entry name" value="Aminotran_1_2"/>
    <property type="match status" value="1"/>
</dbReference>
<dbReference type="Gene3D" id="3.40.640.10">
    <property type="entry name" value="Type I PLP-dependent aspartate aminotransferase-like (Major domain)"/>
    <property type="match status" value="1"/>
</dbReference>
<dbReference type="PANTHER" id="PTHR43795:SF63">
    <property type="entry name" value="PUTATIVE (AFU_ORTHOLOGUE AFUA_4G00630)-RELATED"/>
    <property type="match status" value="1"/>
</dbReference>
<dbReference type="GO" id="GO:0008483">
    <property type="term" value="F:transaminase activity"/>
    <property type="evidence" value="ECO:0007669"/>
    <property type="project" value="TreeGrafter"/>
</dbReference>
<dbReference type="InterPro" id="IPR015424">
    <property type="entry name" value="PyrdxlP-dep_Trfase"/>
</dbReference>
<dbReference type="EMBL" id="LFRF01000015">
    <property type="protein sequence ID" value="KND90080.1"/>
    <property type="molecule type" value="Genomic_DNA"/>
</dbReference>
<dbReference type="PRINTS" id="PR00753">
    <property type="entry name" value="ACCSYNTHASE"/>
</dbReference>
<dbReference type="GO" id="GO:0006520">
    <property type="term" value="P:amino acid metabolic process"/>
    <property type="evidence" value="ECO:0007669"/>
    <property type="project" value="TreeGrafter"/>
</dbReference>
<keyword evidence="5" id="KW-1185">Reference proteome</keyword>
<dbReference type="STRING" id="1163406.A0A0L0N8G8"/>
<gene>
    <name evidence="4" type="ORF">TOPH_05318</name>
</gene>
<feature type="domain" description="Aminotransferase class I/classII large" evidence="3">
    <location>
        <begin position="37"/>
        <end position="422"/>
    </location>
</feature>
<dbReference type="SUPFAM" id="SSF53383">
    <property type="entry name" value="PLP-dependent transferases"/>
    <property type="match status" value="1"/>
</dbReference>
<evidence type="ECO:0000259" key="3">
    <source>
        <dbReference type="Pfam" id="PF00155"/>
    </source>
</evidence>
<evidence type="ECO:0000313" key="5">
    <source>
        <dbReference type="Proteomes" id="UP000036947"/>
    </source>
</evidence>
<dbReference type="OrthoDB" id="7042322at2759"/>
<dbReference type="CDD" id="cd00609">
    <property type="entry name" value="AAT_like"/>
    <property type="match status" value="1"/>
</dbReference>
<dbReference type="Proteomes" id="UP000036947">
    <property type="component" value="Unassembled WGS sequence"/>
</dbReference>
<keyword evidence="2" id="KW-0663">Pyridoxal phosphate</keyword>
<dbReference type="PROSITE" id="PS00105">
    <property type="entry name" value="AA_TRANSFER_CLASS_1"/>
    <property type="match status" value="1"/>
</dbReference>
<reference evidence="4 5" key="1">
    <citation type="journal article" date="2015" name="BMC Genomics">
        <title>The genome of the truffle-parasite Tolypocladium ophioglossoides and the evolution of antifungal peptaibiotics.</title>
        <authorList>
            <person name="Quandt C.A."/>
            <person name="Bushley K.E."/>
            <person name="Spatafora J.W."/>
        </authorList>
    </citation>
    <scope>NUCLEOTIDE SEQUENCE [LARGE SCALE GENOMIC DNA]</scope>
    <source>
        <strain evidence="4 5">CBS 100239</strain>
    </source>
</reference>
<dbReference type="GO" id="GO:0030170">
    <property type="term" value="F:pyridoxal phosphate binding"/>
    <property type="evidence" value="ECO:0007669"/>
    <property type="project" value="InterPro"/>
</dbReference>
<dbReference type="AlphaFoldDB" id="A0A0L0N8G8"/>
<sequence>MALSLRAEKLAAPGPNFLLTEVLPNLYDGAANPGGWVNLGVAENSLMHEALLAHLHAHLRVPGAALTYGDGCKRLRRAAARFLTRQLRPVTPVEAAHVLVSNGCTPAIENLAWAVANPGDGILIGRPYYGAFPADVSRRTGVDLIPLSFGARDPMGLEAVDEHEAAILAAKQRGQRIAALILAHPHNPLGRCYPRAVLVAYMRLCQRHQVHLICDEIYALSVFESRVDAAADAAAQPVPFESVLAIDPAGIVDPALVHVLWGMSKDFGANGLRLGFTVSQHSAAMRAALQGVFEFTWTSSLSDLVAAAILEDDAWVEAYIRENQRRLAEHHAKVVAWAREHAVEHAPGANAGFFVWVNLGAVYRRHHPDEEVADIDAVVMASLLEHRIFLADGVRFGAEQPGWFRIIFTLEAAYLEMGLQRIVAAIKGTSLQLPYETNGVKE</sequence>
<organism evidence="4 5">
    <name type="scientific">Tolypocladium ophioglossoides (strain CBS 100239)</name>
    <name type="common">Snaketongue truffleclub</name>
    <name type="synonym">Elaphocordyceps ophioglossoides</name>
    <dbReference type="NCBI Taxonomy" id="1163406"/>
    <lineage>
        <taxon>Eukaryota</taxon>
        <taxon>Fungi</taxon>
        <taxon>Dikarya</taxon>
        <taxon>Ascomycota</taxon>
        <taxon>Pezizomycotina</taxon>
        <taxon>Sordariomycetes</taxon>
        <taxon>Hypocreomycetidae</taxon>
        <taxon>Hypocreales</taxon>
        <taxon>Ophiocordycipitaceae</taxon>
        <taxon>Tolypocladium</taxon>
    </lineage>
</organism>
<name>A0A0L0N8G8_TOLOC</name>
<dbReference type="Gene3D" id="3.90.1150.10">
    <property type="entry name" value="Aspartate Aminotransferase, domain 1"/>
    <property type="match status" value="1"/>
</dbReference>
<dbReference type="InterPro" id="IPR015422">
    <property type="entry name" value="PyrdxlP-dep_Trfase_small"/>
</dbReference>
<comment type="caution">
    <text evidence="4">The sequence shown here is derived from an EMBL/GenBank/DDBJ whole genome shotgun (WGS) entry which is preliminary data.</text>
</comment>
<dbReference type="PANTHER" id="PTHR43795">
    <property type="entry name" value="BIFUNCTIONAL ASPARTATE AMINOTRANSFERASE AND GLUTAMATE/ASPARTATE-PREPHENATE AMINOTRANSFERASE-RELATED"/>
    <property type="match status" value="1"/>
</dbReference>